<reference evidence="2 3" key="1">
    <citation type="submission" date="2019-10" db="EMBL/GenBank/DDBJ databases">
        <title>Genomic and transcriptomic insights into the perfect genentic adaptation of a filamentous nitrogen-fixing cyanobacterium to rice fields.</title>
        <authorList>
            <person name="Chen Z."/>
        </authorList>
    </citation>
    <scope>NUCLEOTIDE SEQUENCE [LARGE SCALE GENOMIC DNA]</scope>
    <source>
        <strain evidence="2">CCNUC1</strain>
    </source>
</reference>
<dbReference type="KEGG" id="nsh:GXM_08265"/>
<evidence type="ECO:0000313" key="2">
    <source>
        <dbReference type="EMBL" id="QFS50771.1"/>
    </source>
</evidence>
<proteinExistence type="predicted"/>
<keyword evidence="3" id="KW-1185">Reference proteome</keyword>
<dbReference type="AlphaFoldDB" id="A0A5P8WDW6"/>
<gene>
    <name evidence="2" type="ORF">GXM_08265</name>
</gene>
<evidence type="ECO:0000313" key="3">
    <source>
        <dbReference type="Proteomes" id="UP000326678"/>
    </source>
</evidence>
<dbReference type="EMBL" id="CP045227">
    <property type="protein sequence ID" value="QFS50771.1"/>
    <property type="molecule type" value="Genomic_DNA"/>
</dbReference>
<protein>
    <submittedName>
        <fullName evidence="2">Uncharacterized protein</fullName>
    </submittedName>
</protein>
<organism evidence="2 3">
    <name type="scientific">Nostoc sphaeroides CCNUC1</name>
    <dbReference type="NCBI Taxonomy" id="2653204"/>
    <lineage>
        <taxon>Bacteria</taxon>
        <taxon>Bacillati</taxon>
        <taxon>Cyanobacteriota</taxon>
        <taxon>Cyanophyceae</taxon>
        <taxon>Nostocales</taxon>
        <taxon>Nostocaceae</taxon>
        <taxon>Nostoc</taxon>
    </lineage>
</organism>
<name>A0A5P8WDW6_9NOSO</name>
<sequence>MKQWLPAMLLPLILLQAPVLAQTESAPEVNEQKPVPAVVAQITTPDPAPKLLPLKGTEQIRLQLVNWGAVRFC</sequence>
<dbReference type="RefSeq" id="WP_152591606.1">
    <property type="nucleotide sequence ID" value="NZ_CP045227.1"/>
</dbReference>
<feature type="signal peptide" evidence="1">
    <location>
        <begin position="1"/>
        <end position="21"/>
    </location>
</feature>
<feature type="chain" id="PRO_5024956271" evidence="1">
    <location>
        <begin position="22"/>
        <end position="73"/>
    </location>
</feature>
<accession>A0A5P8WDW6</accession>
<keyword evidence="1" id="KW-0732">Signal</keyword>
<evidence type="ECO:0000256" key="1">
    <source>
        <dbReference type="SAM" id="SignalP"/>
    </source>
</evidence>
<dbReference type="Proteomes" id="UP000326678">
    <property type="component" value="Chromosome Gxm2"/>
</dbReference>